<evidence type="ECO:0000313" key="2">
    <source>
        <dbReference type="Proteomes" id="UP000003639"/>
    </source>
</evidence>
<comment type="caution">
    <text evidence="1">The sequence shown here is derived from an EMBL/GenBank/DDBJ whole genome shotgun (WGS) entry which is preliminary data.</text>
</comment>
<dbReference type="AlphaFoldDB" id="A6NVJ2"/>
<reference evidence="1 2" key="2">
    <citation type="submission" date="2007-06" db="EMBL/GenBank/DDBJ databases">
        <title>Draft genome sequence of Pseudoflavonifractor capillosus ATCC 29799.</title>
        <authorList>
            <person name="Sudarsanam P."/>
            <person name="Ley R."/>
            <person name="Guruge J."/>
            <person name="Turnbaugh P.J."/>
            <person name="Mahowald M."/>
            <person name="Liep D."/>
            <person name="Gordon J."/>
        </authorList>
    </citation>
    <scope>NUCLEOTIDE SEQUENCE [LARGE SCALE GENOMIC DNA]</scope>
    <source>
        <strain evidence="1 2">ATCC 29799</strain>
    </source>
</reference>
<sequence>MRVLLPKTGGNPALRRVRQAGPDCAQGIHKIYCSMEVENEKCILCEFTEKYRENILPTVPAETVGPAGPH</sequence>
<gene>
    <name evidence="1" type="ORF">BACCAP_02233</name>
</gene>
<name>A6NVJ2_9FIRM</name>
<evidence type="ECO:0000313" key="1">
    <source>
        <dbReference type="EMBL" id="EDM99960.1"/>
    </source>
</evidence>
<protein>
    <submittedName>
        <fullName evidence="1">Uncharacterized protein</fullName>
    </submittedName>
</protein>
<proteinExistence type="predicted"/>
<reference evidence="1 2" key="1">
    <citation type="submission" date="2007-04" db="EMBL/GenBank/DDBJ databases">
        <authorList>
            <person name="Fulton L."/>
            <person name="Clifton S."/>
            <person name="Fulton B."/>
            <person name="Xu J."/>
            <person name="Minx P."/>
            <person name="Pepin K.H."/>
            <person name="Johnson M."/>
            <person name="Thiruvilangam P."/>
            <person name="Bhonagiri V."/>
            <person name="Nash W.E."/>
            <person name="Mardis E.R."/>
            <person name="Wilson R.K."/>
        </authorList>
    </citation>
    <scope>NUCLEOTIDE SEQUENCE [LARGE SCALE GENOMIC DNA]</scope>
    <source>
        <strain evidence="1 2">ATCC 29799</strain>
    </source>
</reference>
<dbReference type="EMBL" id="AAXG02000013">
    <property type="protein sequence ID" value="EDM99960.1"/>
    <property type="molecule type" value="Genomic_DNA"/>
</dbReference>
<accession>A6NVJ2</accession>
<organism evidence="1 2">
    <name type="scientific">Pseudoflavonifractor capillosus ATCC 29799</name>
    <dbReference type="NCBI Taxonomy" id="411467"/>
    <lineage>
        <taxon>Bacteria</taxon>
        <taxon>Bacillati</taxon>
        <taxon>Bacillota</taxon>
        <taxon>Clostridia</taxon>
        <taxon>Eubacteriales</taxon>
        <taxon>Oscillospiraceae</taxon>
        <taxon>Pseudoflavonifractor</taxon>
    </lineage>
</organism>
<dbReference type="Proteomes" id="UP000003639">
    <property type="component" value="Unassembled WGS sequence"/>
</dbReference>
<keyword evidence="2" id="KW-1185">Reference proteome</keyword>
<dbReference type="STRING" id="411467.BACCAP_02233"/>